<feature type="transmembrane region" description="Helical" evidence="7">
    <location>
        <begin position="132"/>
        <end position="152"/>
    </location>
</feature>
<dbReference type="RefSeq" id="WP_301141259.1">
    <property type="nucleotide sequence ID" value="NZ_JAUHQA010000001.1"/>
</dbReference>
<gene>
    <name evidence="9" type="ORF">QQX02_03550</name>
</gene>
<evidence type="ECO:0000256" key="1">
    <source>
        <dbReference type="ARBA" id="ARBA00004651"/>
    </source>
</evidence>
<dbReference type="PANTHER" id="PTHR32322">
    <property type="entry name" value="INNER MEMBRANE TRANSPORTER"/>
    <property type="match status" value="1"/>
</dbReference>
<dbReference type="InterPro" id="IPR000620">
    <property type="entry name" value="EamA_dom"/>
</dbReference>
<protein>
    <submittedName>
        <fullName evidence="9">DMT family transporter</fullName>
    </submittedName>
</protein>
<dbReference type="EMBL" id="JAUHQA010000001">
    <property type="protein sequence ID" value="MDN4479998.1"/>
    <property type="molecule type" value="Genomic_DNA"/>
</dbReference>
<feature type="transmembrane region" description="Helical" evidence="7">
    <location>
        <begin position="77"/>
        <end position="99"/>
    </location>
</feature>
<keyword evidence="10" id="KW-1185">Reference proteome</keyword>
<evidence type="ECO:0000256" key="2">
    <source>
        <dbReference type="ARBA" id="ARBA00007362"/>
    </source>
</evidence>
<comment type="caution">
    <text evidence="9">The sequence shown here is derived from an EMBL/GenBank/DDBJ whole genome shotgun (WGS) entry which is preliminary data.</text>
</comment>
<feature type="transmembrane region" description="Helical" evidence="7">
    <location>
        <begin position="12"/>
        <end position="34"/>
    </location>
</feature>
<evidence type="ECO:0000256" key="3">
    <source>
        <dbReference type="ARBA" id="ARBA00022475"/>
    </source>
</evidence>
<feature type="transmembrane region" description="Helical" evidence="7">
    <location>
        <begin position="261"/>
        <end position="281"/>
    </location>
</feature>
<evidence type="ECO:0000256" key="5">
    <source>
        <dbReference type="ARBA" id="ARBA00022989"/>
    </source>
</evidence>
<feature type="domain" description="EamA" evidence="8">
    <location>
        <begin position="161"/>
        <end position="303"/>
    </location>
</feature>
<evidence type="ECO:0000256" key="6">
    <source>
        <dbReference type="ARBA" id="ARBA00023136"/>
    </source>
</evidence>
<dbReference type="Proteomes" id="UP001172708">
    <property type="component" value="Unassembled WGS sequence"/>
</dbReference>
<reference evidence="9" key="1">
    <citation type="submission" date="2023-06" db="EMBL/GenBank/DDBJ databases">
        <title>Egi l300058.</title>
        <authorList>
            <person name="Gao L."/>
            <person name="Fang B.-Z."/>
            <person name="Li W.-J."/>
        </authorList>
    </citation>
    <scope>NUCLEOTIDE SEQUENCE</scope>
    <source>
        <strain evidence="9">EGI L300058</strain>
    </source>
</reference>
<feature type="transmembrane region" description="Helical" evidence="7">
    <location>
        <begin position="190"/>
        <end position="209"/>
    </location>
</feature>
<feature type="transmembrane region" description="Helical" evidence="7">
    <location>
        <begin position="40"/>
        <end position="65"/>
    </location>
</feature>
<accession>A0ABT8GEY4</accession>
<feature type="transmembrane region" description="Helical" evidence="7">
    <location>
        <begin position="229"/>
        <end position="249"/>
    </location>
</feature>
<evidence type="ECO:0000313" key="9">
    <source>
        <dbReference type="EMBL" id="MDN4479998.1"/>
    </source>
</evidence>
<keyword evidence="6 7" id="KW-0472">Membrane</keyword>
<feature type="transmembrane region" description="Helical" evidence="7">
    <location>
        <begin position="287"/>
        <end position="306"/>
    </location>
</feature>
<sequence length="332" mass="33704">MTAMTHDLTRERLTAGLGFAMVSAASFGLSGSLARGLLDVGWSAGAATLVRVAIAAAVLLVPAIIAVRGRGHLVRRGWKVIVAYGLFAVAGAQLCYFLAVGYLDVSVALLIEYTAPVAVVLWMWLRHGHRPTPLTVGGAAIAAFGLALLLNVFGGGQISIVGVLWALAAMVGASVYFIIGGDESNGLPPITLAAGGLLVALVALGAAGVTGVLPMRFSTGTVSFVQFDAPWWSIAIALGVITAAVAYVTGIAATRRLGARLGSFVALTEVMAATAFAWLLLGQAPAPIQAGGALLILAGVIVVKLGERPAATVAESIVEEPALTDPPAPVPV</sequence>
<evidence type="ECO:0000313" key="10">
    <source>
        <dbReference type="Proteomes" id="UP001172708"/>
    </source>
</evidence>
<dbReference type="PANTHER" id="PTHR32322:SF18">
    <property type="entry name" value="S-ADENOSYLMETHIONINE_S-ADENOSYLHOMOCYSTEINE TRANSPORTER"/>
    <property type="match status" value="1"/>
</dbReference>
<dbReference type="Pfam" id="PF00892">
    <property type="entry name" value="EamA"/>
    <property type="match status" value="2"/>
</dbReference>
<dbReference type="InterPro" id="IPR050638">
    <property type="entry name" value="AA-Vitamin_Transporters"/>
</dbReference>
<comment type="subcellular location">
    <subcellularLocation>
        <location evidence="1">Cell membrane</location>
        <topology evidence="1">Multi-pass membrane protein</topology>
    </subcellularLocation>
</comment>
<feature type="domain" description="EamA" evidence="8">
    <location>
        <begin position="16"/>
        <end position="150"/>
    </location>
</feature>
<name>A0ABT8GEY4_9MICO</name>
<keyword evidence="5 7" id="KW-1133">Transmembrane helix</keyword>
<feature type="transmembrane region" description="Helical" evidence="7">
    <location>
        <begin position="105"/>
        <end position="125"/>
    </location>
</feature>
<dbReference type="SUPFAM" id="SSF103481">
    <property type="entry name" value="Multidrug resistance efflux transporter EmrE"/>
    <property type="match status" value="2"/>
</dbReference>
<dbReference type="InterPro" id="IPR037185">
    <property type="entry name" value="EmrE-like"/>
</dbReference>
<organism evidence="9 10">
    <name type="scientific">Demequina muriae</name>
    <dbReference type="NCBI Taxonomy" id="3051664"/>
    <lineage>
        <taxon>Bacteria</taxon>
        <taxon>Bacillati</taxon>
        <taxon>Actinomycetota</taxon>
        <taxon>Actinomycetes</taxon>
        <taxon>Micrococcales</taxon>
        <taxon>Demequinaceae</taxon>
        <taxon>Demequina</taxon>
    </lineage>
</organism>
<evidence type="ECO:0000256" key="7">
    <source>
        <dbReference type="SAM" id="Phobius"/>
    </source>
</evidence>
<evidence type="ECO:0000256" key="4">
    <source>
        <dbReference type="ARBA" id="ARBA00022692"/>
    </source>
</evidence>
<proteinExistence type="inferred from homology"/>
<feature type="transmembrane region" description="Helical" evidence="7">
    <location>
        <begin position="158"/>
        <end position="178"/>
    </location>
</feature>
<keyword evidence="4 7" id="KW-0812">Transmembrane</keyword>
<keyword evidence="3" id="KW-1003">Cell membrane</keyword>
<evidence type="ECO:0000259" key="8">
    <source>
        <dbReference type="Pfam" id="PF00892"/>
    </source>
</evidence>
<comment type="similarity">
    <text evidence="2">Belongs to the EamA transporter family.</text>
</comment>